<evidence type="ECO:0000313" key="9">
    <source>
        <dbReference type="Proteomes" id="UP000272942"/>
    </source>
</evidence>
<evidence type="ECO:0000313" key="10">
    <source>
        <dbReference type="WBParaSite" id="ECPE_0001778501-mRNA-1"/>
    </source>
</evidence>
<comment type="subcellular location">
    <subcellularLocation>
        <location evidence="1">Membrane</location>
        <topology evidence="1">Multi-pass membrane protein</topology>
    </subcellularLocation>
</comment>
<feature type="transmembrane region" description="Helical" evidence="6">
    <location>
        <begin position="21"/>
        <end position="41"/>
    </location>
</feature>
<evidence type="ECO:0000256" key="2">
    <source>
        <dbReference type="ARBA" id="ARBA00022692"/>
    </source>
</evidence>
<sequence length="140" mass="15478">MCLSTVSRCFYIRLFSVDLRLQVLTALSVLAVTTSLASLFLRFGSDLVFDKQPEFSQPSVGTKASSTQADTSGEEPTRLTITTGDRSALEFTLIYTMWNTYMAALALIYSPAADASREVLFKDNPSVSMMNDSDEEVVYE</sequence>
<protein>
    <submittedName>
        <fullName evidence="10">RSN1_TM domain-containing protein</fullName>
    </submittedName>
</protein>
<feature type="domain" description="Wntless-like transmembrane" evidence="7">
    <location>
        <begin position="16"/>
        <end position="112"/>
    </location>
</feature>
<keyword evidence="2 6" id="KW-0812">Transmembrane</keyword>
<dbReference type="InterPro" id="IPR047843">
    <property type="entry name" value="WLS-like_TM"/>
</dbReference>
<dbReference type="WBParaSite" id="ECPE_0001778501-mRNA-1">
    <property type="protein sequence ID" value="ECPE_0001778501-mRNA-1"/>
    <property type="gene ID" value="ECPE_0001778501"/>
</dbReference>
<feature type="region of interest" description="Disordered" evidence="5">
    <location>
        <begin position="55"/>
        <end position="79"/>
    </location>
</feature>
<dbReference type="Proteomes" id="UP000272942">
    <property type="component" value="Unassembled WGS sequence"/>
</dbReference>
<evidence type="ECO:0000256" key="3">
    <source>
        <dbReference type="ARBA" id="ARBA00022989"/>
    </source>
</evidence>
<evidence type="ECO:0000256" key="1">
    <source>
        <dbReference type="ARBA" id="ARBA00004141"/>
    </source>
</evidence>
<dbReference type="AlphaFoldDB" id="A0A183BEV5"/>
<accession>A0A183BEV5</accession>
<name>A0A183BEV5_9TREM</name>
<keyword evidence="9" id="KW-1185">Reference proteome</keyword>
<reference evidence="8 9" key="2">
    <citation type="submission" date="2018-11" db="EMBL/GenBank/DDBJ databases">
        <authorList>
            <consortium name="Pathogen Informatics"/>
        </authorList>
    </citation>
    <scope>NUCLEOTIDE SEQUENCE [LARGE SCALE GENOMIC DNA]</scope>
    <source>
        <strain evidence="8 9">Egypt</strain>
    </source>
</reference>
<dbReference type="Pfam" id="PF06664">
    <property type="entry name" value="WLS-like_TM"/>
    <property type="match status" value="1"/>
</dbReference>
<proteinExistence type="predicted"/>
<feature type="transmembrane region" description="Helical" evidence="6">
    <location>
        <begin position="93"/>
        <end position="112"/>
    </location>
</feature>
<evidence type="ECO:0000313" key="8">
    <source>
        <dbReference type="EMBL" id="VDP95049.1"/>
    </source>
</evidence>
<organism evidence="10">
    <name type="scientific">Echinostoma caproni</name>
    <dbReference type="NCBI Taxonomy" id="27848"/>
    <lineage>
        <taxon>Eukaryota</taxon>
        <taxon>Metazoa</taxon>
        <taxon>Spiralia</taxon>
        <taxon>Lophotrochozoa</taxon>
        <taxon>Platyhelminthes</taxon>
        <taxon>Trematoda</taxon>
        <taxon>Digenea</taxon>
        <taxon>Plagiorchiida</taxon>
        <taxon>Echinostomata</taxon>
        <taxon>Echinostomatoidea</taxon>
        <taxon>Echinostomatidae</taxon>
        <taxon>Echinostoma</taxon>
    </lineage>
</organism>
<feature type="compositionally biased region" description="Polar residues" evidence="5">
    <location>
        <begin position="55"/>
        <end position="71"/>
    </location>
</feature>
<evidence type="ECO:0000259" key="7">
    <source>
        <dbReference type="Pfam" id="PF06664"/>
    </source>
</evidence>
<dbReference type="EMBL" id="UZAN01071187">
    <property type="protein sequence ID" value="VDP95049.1"/>
    <property type="molecule type" value="Genomic_DNA"/>
</dbReference>
<keyword evidence="4 6" id="KW-0472">Membrane</keyword>
<evidence type="ECO:0000256" key="6">
    <source>
        <dbReference type="SAM" id="Phobius"/>
    </source>
</evidence>
<evidence type="ECO:0000256" key="4">
    <source>
        <dbReference type="ARBA" id="ARBA00023136"/>
    </source>
</evidence>
<dbReference type="GO" id="GO:0016020">
    <property type="term" value="C:membrane"/>
    <property type="evidence" value="ECO:0007669"/>
    <property type="project" value="UniProtKB-SubCell"/>
</dbReference>
<gene>
    <name evidence="8" type="ORF">ECPE_LOCUS17740</name>
</gene>
<evidence type="ECO:0000256" key="5">
    <source>
        <dbReference type="SAM" id="MobiDB-lite"/>
    </source>
</evidence>
<reference evidence="10" key="1">
    <citation type="submission" date="2016-06" db="UniProtKB">
        <authorList>
            <consortium name="WormBaseParasite"/>
        </authorList>
    </citation>
    <scope>IDENTIFICATION</scope>
</reference>
<dbReference type="OrthoDB" id="28186at2759"/>
<keyword evidence="3 6" id="KW-1133">Transmembrane helix</keyword>